<feature type="compositionally biased region" description="Polar residues" evidence="1">
    <location>
        <begin position="469"/>
        <end position="495"/>
    </location>
</feature>
<feature type="region of interest" description="Disordered" evidence="1">
    <location>
        <begin position="146"/>
        <end position="165"/>
    </location>
</feature>
<dbReference type="STRING" id="39966.A0A369JCB3"/>
<evidence type="ECO:0000256" key="1">
    <source>
        <dbReference type="SAM" id="MobiDB-lite"/>
    </source>
</evidence>
<feature type="region of interest" description="Disordered" evidence="1">
    <location>
        <begin position="16"/>
        <end position="47"/>
    </location>
</feature>
<organism evidence="2 3">
    <name type="scientific">Hypsizygus marmoreus</name>
    <name type="common">White beech mushroom</name>
    <name type="synonym">Agaricus marmoreus</name>
    <dbReference type="NCBI Taxonomy" id="39966"/>
    <lineage>
        <taxon>Eukaryota</taxon>
        <taxon>Fungi</taxon>
        <taxon>Dikarya</taxon>
        <taxon>Basidiomycota</taxon>
        <taxon>Agaricomycotina</taxon>
        <taxon>Agaricomycetes</taxon>
        <taxon>Agaricomycetidae</taxon>
        <taxon>Agaricales</taxon>
        <taxon>Tricholomatineae</taxon>
        <taxon>Lyophyllaceae</taxon>
        <taxon>Hypsizygus</taxon>
    </lineage>
</organism>
<sequence length="828" mass="89237">MGYNFEGLPSFSGNDFSSNTSGAHQARPNPLLTSSQTSSAQSLLPEPESISTPLLAHLPLFPESQAPANGFSLQSTYGASIPTQSMVLRSPMSSTSSLTSYSLGELMANPNVAKVVHALQQTHSKVQELTTKYEMLEHSHHALEHSHHALEQTHQALEDSHKSLTQSQATLMETHSLVLQQTFSLQSKVELMPWNGARLSNSGTSLSPTDSISNIHSHSESPAPSTPSIINQPATRPPHYPRSVLWHLSDCKDDIATQTSESNKSRPRMEKCIRHADGQTISSAEYQAIKNTARMVKHDLLHLPVIKDAKLVPGLKKYYLEYYRPQWNQAIARLESQQPLLSLCASHWKAEHVMSTALRSDSRARTISTPIAPSAPIAASNIDSDAQNGSEDDDDAGSYIGHVDPRPASRQSKKRPDPPSPPKAPKVKKSRSGSKSAGSKSALRARGESSATAKRPGKDSRKRKDQDCDNSQNANDASSTVGSIAPESTITSKSDTMAIPTVPNAPTGSTNGLEVDMVSAVNASDVTSHPKPGYVDVGFIHVNASYKFSRNYPNLPFAIDLLNAMEANPDFKHGPSSAEVLAFLARISDADPNAPDLEEDDDNANWGHYQLQGGSMTSSTVLTSWTAIGSTETACKLLAAVIKTSKVAHHICFLRKTSATSYLADSYLETLVDILWRRWREAGGPIDKGKSVPRNPETTPPTSSTAFPAPHSQQPASPASFQVPQDAIPPLSPQYTGSPAATTLVQTQPSTSELAGGVTATMDSEVAAALKPLTKESLKKFIKEKVRANATKDELVTMILKLPQPEQPSLAVISELVQAQKLARKGKA</sequence>
<feature type="compositionally biased region" description="Basic and acidic residues" evidence="1">
    <location>
        <begin position="456"/>
        <end position="467"/>
    </location>
</feature>
<reference evidence="2" key="1">
    <citation type="submission" date="2018-04" db="EMBL/GenBank/DDBJ databases">
        <title>Whole genome sequencing of Hypsizygus marmoreus.</title>
        <authorList>
            <person name="Choi I.-G."/>
            <person name="Min B."/>
            <person name="Kim J.-G."/>
            <person name="Kim S."/>
            <person name="Oh Y.-L."/>
            <person name="Kong W.-S."/>
            <person name="Park H."/>
            <person name="Jeong J."/>
            <person name="Song E.-S."/>
        </authorList>
    </citation>
    <scope>NUCLEOTIDE SEQUENCE [LARGE SCALE GENOMIC DNA]</scope>
    <source>
        <strain evidence="2">51987-8</strain>
    </source>
</reference>
<proteinExistence type="predicted"/>
<dbReference type="InParanoid" id="A0A369JCB3"/>
<feature type="compositionally biased region" description="Low complexity" evidence="1">
    <location>
        <begin position="433"/>
        <end position="444"/>
    </location>
</feature>
<evidence type="ECO:0000313" key="2">
    <source>
        <dbReference type="EMBL" id="RDB18065.1"/>
    </source>
</evidence>
<dbReference type="EMBL" id="LUEZ02000107">
    <property type="protein sequence ID" value="RDB18065.1"/>
    <property type="molecule type" value="Genomic_DNA"/>
</dbReference>
<evidence type="ECO:0000313" key="3">
    <source>
        <dbReference type="Proteomes" id="UP000076154"/>
    </source>
</evidence>
<feature type="region of interest" description="Disordered" evidence="1">
    <location>
        <begin position="685"/>
        <end position="738"/>
    </location>
</feature>
<feature type="compositionally biased region" description="Low complexity" evidence="1">
    <location>
        <begin position="31"/>
        <end position="44"/>
    </location>
</feature>
<comment type="caution">
    <text evidence="2">The sequence shown here is derived from an EMBL/GenBank/DDBJ whole genome shotgun (WGS) entry which is preliminary data.</text>
</comment>
<dbReference type="AlphaFoldDB" id="A0A369JCB3"/>
<keyword evidence="3" id="KW-1185">Reference proteome</keyword>
<name>A0A369JCB3_HYPMA</name>
<feature type="region of interest" description="Disordered" evidence="1">
    <location>
        <begin position="370"/>
        <end position="510"/>
    </location>
</feature>
<gene>
    <name evidence="2" type="ORF">Hypma_000932</name>
</gene>
<dbReference type="Proteomes" id="UP000076154">
    <property type="component" value="Unassembled WGS sequence"/>
</dbReference>
<accession>A0A369JCB3</accession>
<feature type="compositionally biased region" description="Low complexity" evidence="1">
    <location>
        <begin position="700"/>
        <end position="725"/>
    </location>
</feature>
<protein>
    <submittedName>
        <fullName evidence="2">Uncharacterized protein</fullName>
    </submittedName>
</protein>
<dbReference type="OrthoDB" id="3227833at2759"/>
<feature type="compositionally biased region" description="Low complexity" evidence="1">
    <location>
        <begin position="370"/>
        <end position="380"/>
    </location>
</feature>
<feature type="region of interest" description="Disordered" evidence="1">
    <location>
        <begin position="202"/>
        <end position="234"/>
    </location>
</feature>
<feature type="compositionally biased region" description="Basic and acidic residues" evidence="1">
    <location>
        <begin position="146"/>
        <end position="162"/>
    </location>
</feature>